<dbReference type="AlphaFoldDB" id="A0A427Y4M9"/>
<feature type="compositionally biased region" description="Polar residues" evidence="1">
    <location>
        <begin position="22"/>
        <end position="38"/>
    </location>
</feature>
<feature type="compositionally biased region" description="Polar residues" evidence="1">
    <location>
        <begin position="546"/>
        <end position="562"/>
    </location>
</feature>
<gene>
    <name evidence="2" type="ORF">EHS24_004224</name>
</gene>
<feature type="region of interest" description="Disordered" evidence="1">
    <location>
        <begin position="499"/>
        <end position="576"/>
    </location>
</feature>
<feature type="compositionally biased region" description="Low complexity" evidence="1">
    <location>
        <begin position="62"/>
        <end position="87"/>
    </location>
</feature>
<proteinExistence type="predicted"/>
<sequence>MKAIKRFLSPADAKRDRDSSTKRPSNTPTQRSVSTSSHLGRKARPTSWHTAFSVFSGHSKESSGTSSARTVSISQPISQPSPLASAPVVLPQVPSQTAEPSESSQPSSQASSQPSSVPSSTHTPSIAPSPSPSNRGSLIINTPTGAPTISLTRSASQRVSVLSDCSWGEAAGSHSTISRAPSMPRSVSYSVSLSNSRSASTRTARLSKVVPPRPRRRIDFAGDHPHIITAIFGHTSRSTLIRLRLVSKVFKEHADAQLALHLVLSSPIGSTSLRVLGPDGAQIPGLSPRILYKREDRRRISPVVSSTRVLDFCGPSRARDGEMADITVQCSSVTTVRLRADATGQFPTVCPFPPRATQIVAFTSLAADDVGNSSTPAVDKTARRKSWRSSWHESVPATLSPTVPAHSYIGPVPNRTRRLVVTVSYPKATLVQPPLRQLGTWHHPESLREVVVIFAAQEPLSRARPRSFLSLSSDPSASLAVYDKYHLASELAAQQAGGAARQRRFLSTPPTSGASSPSPSLTIRTTPRSPKSPRARPTSWMGPISSPISPRTNSLPTPTLTVSDADAGTPRTPNFPYPSPMRLGVLYPLIRAMARHLPNNVSYTLVDTARLDPVLLGHAAGTLLSPRQIEREFTTALKQEVWAKRQADGFPLDGSNADAGLLDELKFVSRNEYLTNVGEREWKLETTEYL</sequence>
<evidence type="ECO:0000313" key="3">
    <source>
        <dbReference type="Proteomes" id="UP000279236"/>
    </source>
</evidence>
<feature type="compositionally biased region" description="Polar residues" evidence="1">
    <location>
        <begin position="126"/>
        <end position="145"/>
    </location>
</feature>
<protein>
    <submittedName>
        <fullName evidence="2">Uncharacterized protein</fullName>
    </submittedName>
</protein>
<evidence type="ECO:0000313" key="2">
    <source>
        <dbReference type="EMBL" id="RSH86025.1"/>
    </source>
</evidence>
<keyword evidence="3" id="KW-1185">Reference proteome</keyword>
<dbReference type="RefSeq" id="XP_028478810.1">
    <property type="nucleotide sequence ID" value="XM_028619838.1"/>
</dbReference>
<accession>A0A427Y4M9</accession>
<feature type="compositionally biased region" description="Low complexity" evidence="1">
    <location>
        <begin position="94"/>
        <end position="125"/>
    </location>
</feature>
<comment type="caution">
    <text evidence="2">The sequence shown here is derived from an EMBL/GenBank/DDBJ whole genome shotgun (WGS) entry which is preliminary data.</text>
</comment>
<feature type="region of interest" description="Disordered" evidence="1">
    <location>
        <begin position="1"/>
        <end position="145"/>
    </location>
</feature>
<reference evidence="2 3" key="1">
    <citation type="submission" date="2018-11" db="EMBL/GenBank/DDBJ databases">
        <title>Genome sequence of Apiotrichum porosum DSM 27194.</title>
        <authorList>
            <person name="Aliyu H."/>
            <person name="Gorte O."/>
            <person name="Ochsenreither K."/>
        </authorList>
    </citation>
    <scope>NUCLEOTIDE SEQUENCE [LARGE SCALE GENOMIC DNA]</scope>
    <source>
        <strain evidence="2 3">DSM 27194</strain>
    </source>
</reference>
<feature type="compositionally biased region" description="Basic and acidic residues" evidence="1">
    <location>
        <begin position="12"/>
        <end position="21"/>
    </location>
</feature>
<dbReference type="Proteomes" id="UP000279236">
    <property type="component" value="Unassembled WGS sequence"/>
</dbReference>
<organism evidence="2 3">
    <name type="scientific">Apiotrichum porosum</name>
    <dbReference type="NCBI Taxonomy" id="105984"/>
    <lineage>
        <taxon>Eukaryota</taxon>
        <taxon>Fungi</taxon>
        <taxon>Dikarya</taxon>
        <taxon>Basidiomycota</taxon>
        <taxon>Agaricomycotina</taxon>
        <taxon>Tremellomycetes</taxon>
        <taxon>Trichosporonales</taxon>
        <taxon>Trichosporonaceae</taxon>
        <taxon>Apiotrichum</taxon>
    </lineage>
</organism>
<dbReference type="GeneID" id="39588767"/>
<name>A0A427Y4M9_9TREE</name>
<dbReference type="EMBL" id="RSCE01000002">
    <property type="protein sequence ID" value="RSH86025.1"/>
    <property type="molecule type" value="Genomic_DNA"/>
</dbReference>
<evidence type="ECO:0000256" key="1">
    <source>
        <dbReference type="SAM" id="MobiDB-lite"/>
    </source>
</evidence>
<feature type="compositionally biased region" description="Low complexity" evidence="1">
    <location>
        <begin position="507"/>
        <end position="520"/>
    </location>
</feature>